<feature type="binding site" evidence="9">
    <location>
        <position position="244"/>
    </location>
    <ligand>
        <name>Zn(2+)</name>
        <dbReference type="ChEBI" id="CHEBI:29105"/>
        <note>catalytic</note>
    </ligand>
</feature>
<dbReference type="GO" id="GO:0046872">
    <property type="term" value="F:metal ion binding"/>
    <property type="evidence" value="ECO:0007669"/>
    <property type="project" value="UniProtKB-KW"/>
</dbReference>
<dbReference type="InterPro" id="IPR001577">
    <property type="entry name" value="Peptidase_M8"/>
</dbReference>
<dbReference type="AlphaFoldDB" id="A0AA85IM64"/>
<evidence type="ECO:0000256" key="7">
    <source>
        <dbReference type="ARBA" id="ARBA00039717"/>
    </source>
</evidence>
<evidence type="ECO:0000256" key="1">
    <source>
        <dbReference type="ARBA" id="ARBA00005860"/>
    </source>
</evidence>
<dbReference type="SUPFAM" id="SSF55486">
    <property type="entry name" value="Metalloproteases ('zincins'), catalytic domain"/>
    <property type="match status" value="1"/>
</dbReference>
<feature type="signal peptide" evidence="10">
    <location>
        <begin position="1"/>
        <end position="24"/>
    </location>
</feature>
<evidence type="ECO:0000256" key="3">
    <source>
        <dbReference type="ARBA" id="ARBA00022723"/>
    </source>
</evidence>
<comment type="similarity">
    <text evidence="1 10">Belongs to the peptidase M8 family.</text>
</comment>
<dbReference type="Proteomes" id="UP000050795">
    <property type="component" value="Unassembled WGS sequence"/>
</dbReference>
<dbReference type="EC" id="3.4.24.-" evidence="10"/>
<dbReference type="GO" id="GO:0007155">
    <property type="term" value="P:cell adhesion"/>
    <property type="evidence" value="ECO:0007669"/>
    <property type="project" value="InterPro"/>
</dbReference>
<keyword evidence="5 9" id="KW-0862">Zinc</keyword>
<proteinExistence type="inferred from homology"/>
<evidence type="ECO:0000256" key="5">
    <source>
        <dbReference type="ARBA" id="ARBA00022833"/>
    </source>
</evidence>
<name>A0AA85IM64_TRIRE</name>
<feature type="binding site" evidence="9">
    <location>
        <position position="350"/>
    </location>
    <ligand>
        <name>Zn(2+)</name>
        <dbReference type="ChEBI" id="CHEBI:29105"/>
        <note>catalytic</note>
    </ligand>
</feature>
<dbReference type="PANTHER" id="PTHR10942">
    <property type="entry name" value="LEISHMANOLYSIN-LIKE PEPTIDASE"/>
    <property type="match status" value="1"/>
</dbReference>
<evidence type="ECO:0000313" key="11">
    <source>
        <dbReference type="Proteomes" id="UP000050795"/>
    </source>
</evidence>
<dbReference type="GO" id="GO:0016020">
    <property type="term" value="C:membrane"/>
    <property type="evidence" value="ECO:0007669"/>
    <property type="project" value="InterPro"/>
</dbReference>
<protein>
    <recommendedName>
        <fullName evidence="7 10">Leishmanolysin-like peptidase</fullName>
        <ecNumber evidence="10">3.4.24.-</ecNumber>
    </recommendedName>
</protein>
<keyword evidence="2 10" id="KW-0645">Protease</keyword>
<feature type="binding site" evidence="9">
    <location>
        <position position="240"/>
    </location>
    <ligand>
        <name>Zn(2+)</name>
        <dbReference type="ChEBI" id="CHEBI:29105"/>
        <note>catalytic</note>
    </ligand>
</feature>
<evidence type="ECO:0000256" key="6">
    <source>
        <dbReference type="ARBA" id="ARBA00023049"/>
    </source>
</evidence>
<evidence type="ECO:0000256" key="10">
    <source>
        <dbReference type="RuleBase" id="RU366077"/>
    </source>
</evidence>
<evidence type="ECO:0000256" key="4">
    <source>
        <dbReference type="ARBA" id="ARBA00022801"/>
    </source>
</evidence>
<evidence type="ECO:0000256" key="2">
    <source>
        <dbReference type="ARBA" id="ARBA00022670"/>
    </source>
</evidence>
<keyword evidence="11" id="KW-1185">Reference proteome</keyword>
<dbReference type="GO" id="GO:0006508">
    <property type="term" value="P:proteolysis"/>
    <property type="evidence" value="ECO:0007669"/>
    <property type="project" value="UniProtKB-KW"/>
</dbReference>
<dbReference type="Gene3D" id="3.90.132.10">
    <property type="entry name" value="Leishmanolysin , domain 2"/>
    <property type="match status" value="1"/>
</dbReference>
<reference evidence="12" key="2">
    <citation type="submission" date="2023-11" db="UniProtKB">
        <authorList>
            <consortium name="WormBaseParasite"/>
        </authorList>
    </citation>
    <scope>IDENTIFICATION</scope>
</reference>
<evidence type="ECO:0000313" key="12">
    <source>
        <dbReference type="WBParaSite" id="TREG1_106630.1"/>
    </source>
</evidence>
<dbReference type="GO" id="GO:0005737">
    <property type="term" value="C:cytoplasm"/>
    <property type="evidence" value="ECO:0007669"/>
    <property type="project" value="TreeGrafter"/>
</dbReference>
<keyword evidence="4 10" id="KW-0378">Hydrolase</keyword>
<keyword evidence="3 9" id="KW-0479">Metal-binding</keyword>
<keyword evidence="6 9" id="KW-0482">Metalloprotease</keyword>
<dbReference type="Gene3D" id="3.10.170.20">
    <property type="match status" value="1"/>
</dbReference>
<feature type="active site" evidence="8">
    <location>
        <position position="241"/>
    </location>
</feature>
<reference evidence="11" key="1">
    <citation type="submission" date="2022-06" db="EMBL/GenBank/DDBJ databases">
        <authorList>
            <person name="Berger JAMES D."/>
            <person name="Berger JAMES D."/>
        </authorList>
    </citation>
    <scope>NUCLEOTIDE SEQUENCE [LARGE SCALE GENOMIC DNA]</scope>
</reference>
<keyword evidence="10" id="KW-0732">Signal</keyword>
<dbReference type="FunFam" id="3.90.132.10:FF:000001">
    <property type="entry name" value="leishmanolysin-like peptidase isoform X2"/>
    <property type="match status" value="1"/>
</dbReference>
<dbReference type="Pfam" id="PF01457">
    <property type="entry name" value="Peptidase_M8"/>
    <property type="match status" value="1"/>
</dbReference>
<evidence type="ECO:0000256" key="9">
    <source>
        <dbReference type="PIRSR" id="PIRSR601577-2"/>
    </source>
</evidence>
<comment type="cofactor">
    <cofactor evidence="9 10">
        <name>Zn(2+)</name>
        <dbReference type="ChEBI" id="CHEBI:29105"/>
    </cofactor>
    <text evidence="9 10">Binds 1 zinc ion per subunit.</text>
</comment>
<dbReference type="GO" id="GO:0004222">
    <property type="term" value="F:metalloendopeptidase activity"/>
    <property type="evidence" value="ECO:0007669"/>
    <property type="project" value="UniProtKB-UniRule"/>
</dbReference>
<organism evidence="11 12">
    <name type="scientific">Trichobilharzia regenti</name>
    <name type="common">Nasal bird schistosome</name>
    <dbReference type="NCBI Taxonomy" id="157069"/>
    <lineage>
        <taxon>Eukaryota</taxon>
        <taxon>Metazoa</taxon>
        <taxon>Spiralia</taxon>
        <taxon>Lophotrochozoa</taxon>
        <taxon>Platyhelminthes</taxon>
        <taxon>Trematoda</taxon>
        <taxon>Digenea</taxon>
        <taxon>Strigeidida</taxon>
        <taxon>Schistosomatoidea</taxon>
        <taxon>Schistosomatidae</taxon>
        <taxon>Trichobilharzia</taxon>
    </lineage>
</organism>
<evidence type="ECO:0000256" key="8">
    <source>
        <dbReference type="PIRSR" id="PIRSR601577-1"/>
    </source>
</evidence>
<accession>A0AA85IM64</accession>
<dbReference type="Gene3D" id="2.10.55.10">
    <property type="entry name" value="Leishmanolysin domain 3"/>
    <property type="match status" value="1"/>
</dbReference>
<sequence>MKTLKNTIPTIILWICFVICDSTSSPLPTICDHGTINTSNVVTHVMYSDKQKVIRRSIPSELKIHTHYDRSIKSLKNFHHIKRDIIEVAVNFWRDALLVRQSYIIPSRLRLDRACVDAATKLSKFDNQLLTFCTNGCMDWTKCGPVNIPVSHLNQCRFIYNGTAMMSGHKGEGVYGVNFILYISSLRTHRCNTAKVLGYAAHCQLEANTDRPIAGYINFCPDTLSHEYNDKMRSLFVATHEILHALGFSTSLFAFYRDKHNRPLTPRDPTTLKPALGWYPGKNGQVYQWSDKVVQRVNRTWLSALGTFQKLAHIVVLPTVVSVARIFFNCPTLDGVELEDEDEAGVYLTHWEKRLLENDLMTATFTNSYRISPITLAMMEDTGWYVANYALSQSFSWGKGKGCVFATGSCLEYMLQQKLRGQPITPFCQHLQLSSSLKNKNGGLQVSCTPDGESYGFCNLIDYPEPLPSEYVYFVRGNMSTGQTNDEISLPTGALDNQYPLVKIGGKIALANYCPYHQEIEWEDNGGKAVANTHCHTPTNLQDPHNNFKLERFGMESICVQHSSKWHLTNENSLFVPPVEGAGCYTFRCSADEGGLVLELAGSISIPCEVPGGLIEVNACLTKQSLTVNGKLICPDCRNLCPLSECPQVYSISQQDSAAYSMSNSAYYSSSKSSAPSIYETKMFSPKSKTIHYHYSWLGNNKTALIVENPLYIVEDIKPKHGVVIQQAILPGQCSVSGAYSSFASPDLTFSSFFILLLYPLITFFG</sequence>
<feature type="chain" id="PRO_5041517948" description="Leishmanolysin-like peptidase" evidence="10">
    <location>
        <begin position="25"/>
        <end position="766"/>
    </location>
</feature>
<dbReference type="PANTHER" id="PTHR10942:SF0">
    <property type="entry name" value="LEISHMANOLYSIN-LIKE PEPTIDASE"/>
    <property type="match status" value="1"/>
</dbReference>
<dbReference type="WBParaSite" id="TREG1_106630.1">
    <property type="protein sequence ID" value="TREG1_106630.1"/>
    <property type="gene ID" value="TREG1_106630"/>
</dbReference>